<name>A0A0L7QP81_9HYME</name>
<proteinExistence type="predicted"/>
<sequence>MLVRHFSVKNSTKLLPQAPHSPNQAPCNFFLFSPIETPSTGTSLQIDRGDKGKFAERVKSRARN</sequence>
<feature type="region of interest" description="Disordered" evidence="1">
    <location>
        <begin position="40"/>
        <end position="64"/>
    </location>
</feature>
<protein>
    <submittedName>
        <fullName evidence="2">Uncharacterized protein</fullName>
    </submittedName>
</protein>
<dbReference type="AlphaFoldDB" id="A0A0L7QP81"/>
<dbReference type="Proteomes" id="UP000053825">
    <property type="component" value="Unassembled WGS sequence"/>
</dbReference>
<gene>
    <name evidence="2" type="ORF">WH47_08450</name>
</gene>
<keyword evidence="3" id="KW-1185">Reference proteome</keyword>
<evidence type="ECO:0000256" key="1">
    <source>
        <dbReference type="SAM" id="MobiDB-lite"/>
    </source>
</evidence>
<feature type="compositionally biased region" description="Basic and acidic residues" evidence="1">
    <location>
        <begin position="47"/>
        <end position="64"/>
    </location>
</feature>
<dbReference type="EMBL" id="KQ414823">
    <property type="protein sequence ID" value="KOC60435.1"/>
    <property type="molecule type" value="Genomic_DNA"/>
</dbReference>
<evidence type="ECO:0000313" key="2">
    <source>
        <dbReference type="EMBL" id="KOC60435.1"/>
    </source>
</evidence>
<evidence type="ECO:0000313" key="3">
    <source>
        <dbReference type="Proteomes" id="UP000053825"/>
    </source>
</evidence>
<reference evidence="2 3" key="1">
    <citation type="submission" date="2015-07" db="EMBL/GenBank/DDBJ databases">
        <title>The genome of Habropoda laboriosa.</title>
        <authorList>
            <person name="Pan H."/>
            <person name="Kapheim K."/>
        </authorList>
    </citation>
    <scope>NUCLEOTIDE SEQUENCE [LARGE SCALE GENOMIC DNA]</scope>
    <source>
        <strain evidence="2">0110345459</strain>
    </source>
</reference>
<organism evidence="2 3">
    <name type="scientific">Habropoda laboriosa</name>
    <dbReference type="NCBI Taxonomy" id="597456"/>
    <lineage>
        <taxon>Eukaryota</taxon>
        <taxon>Metazoa</taxon>
        <taxon>Ecdysozoa</taxon>
        <taxon>Arthropoda</taxon>
        <taxon>Hexapoda</taxon>
        <taxon>Insecta</taxon>
        <taxon>Pterygota</taxon>
        <taxon>Neoptera</taxon>
        <taxon>Endopterygota</taxon>
        <taxon>Hymenoptera</taxon>
        <taxon>Apocrita</taxon>
        <taxon>Aculeata</taxon>
        <taxon>Apoidea</taxon>
        <taxon>Anthophila</taxon>
        <taxon>Apidae</taxon>
        <taxon>Habropoda</taxon>
    </lineage>
</organism>
<accession>A0A0L7QP81</accession>